<accession>A0A401VVJ6</accession>
<evidence type="ECO:0000313" key="2">
    <source>
        <dbReference type="Proteomes" id="UP000286746"/>
    </source>
</evidence>
<organism evidence="1 2">
    <name type="scientific">Streptomyces paromomycinus</name>
    <name type="common">Streptomyces rimosus subsp. paromomycinus</name>
    <dbReference type="NCBI Taxonomy" id="92743"/>
    <lineage>
        <taxon>Bacteria</taxon>
        <taxon>Bacillati</taxon>
        <taxon>Actinomycetota</taxon>
        <taxon>Actinomycetes</taxon>
        <taxon>Kitasatosporales</taxon>
        <taxon>Streptomycetaceae</taxon>
        <taxon>Streptomyces</taxon>
    </lineage>
</organism>
<comment type="caution">
    <text evidence="1">The sequence shown here is derived from an EMBL/GenBank/DDBJ whole genome shotgun (WGS) entry which is preliminary data.</text>
</comment>
<reference evidence="1 2" key="1">
    <citation type="submission" date="2018-11" db="EMBL/GenBank/DDBJ databases">
        <title>Whole genome sequence of Streptomyces paromomycinus NBRC 15454(T).</title>
        <authorList>
            <person name="Komaki H."/>
            <person name="Tamura T."/>
        </authorList>
    </citation>
    <scope>NUCLEOTIDE SEQUENCE [LARGE SCALE GENOMIC DNA]</scope>
    <source>
        <strain evidence="1 2">NBRC 15454</strain>
    </source>
</reference>
<protein>
    <submittedName>
        <fullName evidence="1">Uncharacterized protein</fullName>
    </submittedName>
</protein>
<evidence type="ECO:0000313" key="1">
    <source>
        <dbReference type="EMBL" id="GCD41076.1"/>
    </source>
</evidence>
<sequence>MSNEPVKALSTIRRARTRYRALPTPVLPAGGSVPCLVSLGTAGITLPPHAELLPAYGPLTPLGTLPQDTAVRLRA</sequence>
<proteinExistence type="predicted"/>
<keyword evidence="2" id="KW-1185">Reference proteome</keyword>
<dbReference type="Proteomes" id="UP000286746">
    <property type="component" value="Unassembled WGS sequence"/>
</dbReference>
<dbReference type="EMBL" id="BHZD01000001">
    <property type="protein sequence ID" value="GCD41076.1"/>
    <property type="molecule type" value="Genomic_DNA"/>
</dbReference>
<gene>
    <name evidence="1" type="ORF">GKJPGBOP_00729</name>
</gene>
<dbReference type="AlphaFoldDB" id="A0A401VVJ6"/>
<name>A0A401VVJ6_STREY</name>
<dbReference type="RefSeq" id="WP_125051777.1">
    <property type="nucleotide sequence ID" value="NZ_BHZD01000001.1"/>
</dbReference>